<dbReference type="KEGG" id="paby:Ga0080574_TMP2190"/>
<reference evidence="2 3" key="1">
    <citation type="submission" date="2016-04" db="EMBL/GenBank/DDBJ databases">
        <title>Deep-sea bacteria in the southern Pacific.</title>
        <authorList>
            <person name="Tang K."/>
        </authorList>
    </citation>
    <scope>NUCLEOTIDE SEQUENCE [LARGE SCALE GENOMIC DNA]</scope>
    <source>
        <strain evidence="2 3">JLT2014</strain>
    </source>
</reference>
<dbReference type="Proteomes" id="UP000187059">
    <property type="component" value="Chromosome"/>
</dbReference>
<dbReference type="Pfam" id="PF13403">
    <property type="entry name" value="Hint_2"/>
    <property type="match status" value="1"/>
</dbReference>
<dbReference type="InterPro" id="IPR036844">
    <property type="entry name" value="Hint_dom_sf"/>
</dbReference>
<dbReference type="STRING" id="1250539.Ga0080574_TMP2190"/>
<organism evidence="2 3">
    <name type="scientific">Salipiger abyssi</name>
    <dbReference type="NCBI Taxonomy" id="1250539"/>
    <lineage>
        <taxon>Bacteria</taxon>
        <taxon>Pseudomonadati</taxon>
        <taxon>Pseudomonadota</taxon>
        <taxon>Alphaproteobacteria</taxon>
        <taxon>Rhodobacterales</taxon>
        <taxon>Roseobacteraceae</taxon>
        <taxon>Salipiger</taxon>
    </lineage>
</organism>
<dbReference type="AlphaFoldDB" id="A0A1P8USY8"/>
<name>A0A1P8USY8_9RHOB</name>
<dbReference type="SUPFAM" id="SSF51294">
    <property type="entry name" value="Hedgehog/intein (Hint) domain"/>
    <property type="match status" value="1"/>
</dbReference>
<dbReference type="Gene3D" id="2.170.16.10">
    <property type="entry name" value="Hedgehog/Intein (Hint) domain"/>
    <property type="match status" value="1"/>
</dbReference>
<sequence length="311" mass="33836">MDGPSGLLELQQADGDTNVRLRAAHMVRRLIGAAVKNTTQLDEVDAAHPMSDTTFVATDGTQSYTVTVIEVDGAARPLLMFLDEIPPAGVDLWVVHATLSPSVKHANAEQTGGVICFTPGTSILTPGGPVPVETLREGDRVQTRDNGAQEVQWIGSRRMSGARLFAMPMLRPIRFRAGALGLEHPHADFLVSPEHRMLLTGPVAQALFNTPEVLVAARDLVNGETVQRDLAVREVTYIHLMLPRHEVLFANGVGTESFHPSNTALSTISEHDRARLLHMMPRIKDDPHSYGAYARRNLSTSEAAILMHEAA</sequence>
<proteinExistence type="predicted"/>
<accession>A0A1P8USY8</accession>
<evidence type="ECO:0000259" key="1">
    <source>
        <dbReference type="Pfam" id="PF13403"/>
    </source>
</evidence>
<evidence type="ECO:0000313" key="3">
    <source>
        <dbReference type="Proteomes" id="UP000187059"/>
    </source>
</evidence>
<evidence type="ECO:0000313" key="2">
    <source>
        <dbReference type="EMBL" id="APZ52524.1"/>
    </source>
</evidence>
<feature type="domain" description="Hedgehog/Intein (Hint)" evidence="1">
    <location>
        <begin position="115"/>
        <end position="261"/>
    </location>
</feature>
<gene>
    <name evidence="2" type="ORF">Ga0080574_TMP2190</name>
</gene>
<dbReference type="EMBL" id="CP015093">
    <property type="protein sequence ID" value="APZ52524.1"/>
    <property type="molecule type" value="Genomic_DNA"/>
</dbReference>
<dbReference type="InterPro" id="IPR028992">
    <property type="entry name" value="Hedgehog/Intein_dom"/>
</dbReference>
<protein>
    <submittedName>
        <fullName evidence="2">Hint domain-containing protein</fullName>
    </submittedName>
</protein>
<keyword evidence="3" id="KW-1185">Reference proteome</keyword>